<dbReference type="AlphaFoldDB" id="X1CBR9"/>
<reference evidence="1" key="1">
    <citation type="journal article" date="2014" name="Front. Microbiol.">
        <title>High frequency of phylogenetically diverse reductive dehalogenase-homologous genes in deep subseafloor sedimentary metagenomes.</title>
        <authorList>
            <person name="Kawai M."/>
            <person name="Futagami T."/>
            <person name="Toyoda A."/>
            <person name="Takaki Y."/>
            <person name="Nishi S."/>
            <person name="Hori S."/>
            <person name="Arai W."/>
            <person name="Tsubouchi T."/>
            <person name="Morono Y."/>
            <person name="Uchiyama I."/>
            <person name="Ito T."/>
            <person name="Fujiyama A."/>
            <person name="Inagaki F."/>
            <person name="Takami H."/>
        </authorList>
    </citation>
    <scope>NUCLEOTIDE SEQUENCE</scope>
    <source>
        <strain evidence="1">Expedition CK06-06</strain>
    </source>
</reference>
<evidence type="ECO:0000313" key="1">
    <source>
        <dbReference type="EMBL" id="GAG90667.1"/>
    </source>
</evidence>
<organism evidence="1">
    <name type="scientific">marine sediment metagenome</name>
    <dbReference type="NCBI Taxonomy" id="412755"/>
    <lineage>
        <taxon>unclassified sequences</taxon>
        <taxon>metagenomes</taxon>
        <taxon>ecological metagenomes</taxon>
    </lineage>
</organism>
<feature type="non-terminal residue" evidence="1">
    <location>
        <position position="1"/>
    </location>
</feature>
<proteinExistence type="predicted"/>
<name>X1CBR9_9ZZZZ</name>
<dbReference type="EMBL" id="BART01025833">
    <property type="protein sequence ID" value="GAG90667.1"/>
    <property type="molecule type" value="Genomic_DNA"/>
</dbReference>
<comment type="caution">
    <text evidence="1">The sequence shown here is derived from an EMBL/GenBank/DDBJ whole genome shotgun (WGS) entry which is preliminary data.</text>
</comment>
<gene>
    <name evidence="1" type="ORF">S01H4_46261</name>
</gene>
<accession>X1CBR9</accession>
<protein>
    <submittedName>
        <fullName evidence="1">Uncharacterized protein</fullName>
    </submittedName>
</protein>
<sequence length="39" mass="4512">QSNVNIKVNDLMDIYRPSLGKVNLAIDMPEKVYERVVSY</sequence>